<feature type="region of interest" description="Disordered" evidence="10">
    <location>
        <begin position="1149"/>
        <end position="1239"/>
    </location>
</feature>
<name>A0AAJ0HTK8_9PEZI</name>
<comment type="caution">
    <text evidence="12">The sequence shown here is derived from an EMBL/GenBank/DDBJ whole genome shotgun (WGS) entry which is preliminary data.</text>
</comment>
<dbReference type="SMART" id="SM00533">
    <property type="entry name" value="MUTSd"/>
    <property type="match status" value="1"/>
</dbReference>
<evidence type="ECO:0000313" key="12">
    <source>
        <dbReference type="EMBL" id="KAK3362382.1"/>
    </source>
</evidence>
<evidence type="ECO:0000256" key="5">
    <source>
        <dbReference type="ARBA" id="ARBA00023125"/>
    </source>
</evidence>
<feature type="compositionally biased region" description="Basic and acidic residues" evidence="10">
    <location>
        <begin position="956"/>
        <end position="966"/>
    </location>
</feature>
<feature type="compositionally biased region" description="Polar residues" evidence="10">
    <location>
        <begin position="1203"/>
        <end position="1219"/>
    </location>
</feature>
<feature type="region of interest" description="Disordered" evidence="10">
    <location>
        <begin position="1"/>
        <end position="66"/>
    </location>
</feature>
<keyword evidence="3" id="KW-0547">Nucleotide-binding</keyword>
<evidence type="ECO:0000259" key="11">
    <source>
        <dbReference type="PROSITE" id="PS00486"/>
    </source>
</evidence>
<evidence type="ECO:0000256" key="10">
    <source>
        <dbReference type="SAM" id="MobiDB-lite"/>
    </source>
</evidence>
<keyword evidence="5" id="KW-0238">DNA-binding</keyword>
<dbReference type="FunFam" id="3.40.50.300:FF:000870">
    <property type="entry name" value="MutS protein homolog 4"/>
    <property type="match status" value="1"/>
</dbReference>
<accession>A0AAJ0HTK8</accession>
<dbReference type="InterPro" id="IPR027417">
    <property type="entry name" value="P-loop_NTPase"/>
</dbReference>
<feature type="region of interest" description="Disordered" evidence="10">
    <location>
        <begin position="1062"/>
        <end position="1101"/>
    </location>
</feature>
<comment type="subunit">
    <text evidence="7">Heterodimer consisting of MSH2-MSH3 (MutS beta). Forms a ternary complex with MutL alpha (MLH1-PMS1).</text>
</comment>
<dbReference type="GO" id="GO:0007131">
    <property type="term" value="P:reciprocal meiotic recombination"/>
    <property type="evidence" value="ECO:0007669"/>
    <property type="project" value="TreeGrafter"/>
</dbReference>
<feature type="region of interest" description="Disordered" evidence="10">
    <location>
        <begin position="992"/>
        <end position="1019"/>
    </location>
</feature>
<dbReference type="InterPro" id="IPR045076">
    <property type="entry name" value="MutS"/>
</dbReference>
<dbReference type="Proteomes" id="UP001275084">
    <property type="component" value="Unassembled WGS sequence"/>
</dbReference>
<feature type="region of interest" description="Disordered" evidence="10">
    <location>
        <begin position="898"/>
        <end position="923"/>
    </location>
</feature>
<dbReference type="SUPFAM" id="SSF52540">
    <property type="entry name" value="P-loop containing nucleoside triphosphate hydrolases"/>
    <property type="match status" value="1"/>
</dbReference>
<dbReference type="GO" id="GO:0005524">
    <property type="term" value="F:ATP binding"/>
    <property type="evidence" value="ECO:0007669"/>
    <property type="project" value="UniProtKB-KW"/>
</dbReference>
<organism evidence="12 13">
    <name type="scientific">Lasiosphaeria hispida</name>
    <dbReference type="NCBI Taxonomy" id="260671"/>
    <lineage>
        <taxon>Eukaryota</taxon>
        <taxon>Fungi</taxon>
        <taxon>Dikarya</taxon>
        <taxon>Ascomycota</taxon>
        <taxon>Pezizomycotina</taxon>
        <taxon>Sordariomycetes</taxon>
        <taxon>Sordariomycetidae</taxon>
        <taxon>Sordariales</taxon>
        <taxon>Lasiosphaeriaceae</taxon>
        <taxon>Lasiosphaeria</taxon>
    </lineage>
</organism>
<feature type="compositionally biased region" description="Basic and acidic residues" evidence="10">
    <location>
        <begin position="1153"/>
        <end position="1163"/>
    </location>
</feature>
<evidence type="ECO:0000256" key="4">
    <source>
        <dbReference type="ARBA" id="ARBA00022840"/>
    </source>
</evidence>
<dbReference type="GO" id="GO:0006298">
    <property type="term" value="P:mismatch repair"/>
    <property type="evidence" value="ECO:0007669"/>
    <property type="project" value="InterPro"/>
</dbReference>
<evidence type="ECO:0000256" key="9">
    <source>
        <dbReference type="ARBA" id="ARBA00073774"/>
    </source>
</evidence>
<evidence type="ECO:0000256" key="3">
    <source>
        <dbReference type="ARBA" id="ARBA00022741"/>
    </source>
</evidence>
<feature type="region of interest" description="Disordered" evidence="10">
    <location>
        <begin position="946"/>
        <end position="977"/>
    </location>
</feature>
<evidence type="ECO:0000313" key="13">
    <source>
        <dbReference type="Proteomes" id="UP001275084"/>
    </source>
</evidence>
<reference evidence="12" key="2">
    <citation type="submission" date="2023-06" db="EMBL/GenBank/DDBJ databases">
        <authorList>
            <consortium name="Lawrence Berkeley National Laboratory"/>
            <person name="Haridas S."/>
            <person name="Hensen N."/>
            <person name="Bonometti L."/>
            <person name="Westerberg I."/>
            <person name="Brannstrom I.O."/>
            <person name="Guillou S."/>
            <person name="Cros-Aarteil S."/>
            <person name="Calhoun S."/>
            <person name="Kuo A."/>
            <person name="Mondo S."/>
            <person name="Pangilinan J."/>
            <person name="Riley R."/>
            <person name="Labutti K."/>
            <person name="Andreopoulos B."/>
            <person name="Lipzen A."/>
            <person name="Chen C."/>
            <person name="Yanf M."/>
            <person name="Daum C."/>
            <person name="Ng V."/>
            <person name="Clum A."/>
            <person name="Steindorff A."/>
            <person name="Ohm R."/>
            <person name="Martin F."/>
            <person name="Silar P."/>
            <person name="Natvig D."/>
            <person name="Lalanne C."/>
            <person name="Gautier V."/>
            <person name="Ament-Velasquez S.L."/>
            <person name="Kruys A."/>
            <person name="Hutchinson M.I."/>
            <person name="Powell A.J."/>
            <person name="Barry K."/>
            <person name="Miller A.N."/>
            <person name="Grigoriev I.V."/>
            <person name="Debuchy R."/>
            <person name="Gladieux P."/>
            <person name="Thoren M.H."/>
            <person name="Johannesson H."/>
        </authorList>
    </citation>
    <scope>NUCLEOTIDE SEQUENCE</scope>
    <source>
        <strain evidence="12">CBS 955.72</strain>
    </source>
</reference>
<dbReference type="GO" id="GO:0030983">
    <property type="term" value="F:mismatched DNA binding"/>
    <property type="evidence" value="ECO:0007669"/>
    <property type="project" value="InterPro"/>
</dbReference>
<dbReference type="PROSITE" id="PS00486">
    <property type="entry name" value="DNA_MISMATCH_REPAIR_2"/>
    <property type="match status" value="1"/>
</dbReference>
<feature type="compositionally biased region" description="Low complexity" evidence="10">
    <location>
        <begin position="1067"/>
        <end position="1084"/>
    </location>
</feature>
<dbReference type="GO" id="GO:0140664">
    <property type="term" value="F:ATP-dependent DNA damage sensor activity"/>
    <property type="evidence" value="ECO:0007669"/>
    <property type="project" value="InterPro"/>
</dbReference>
<dbReference type="InterPro" id="IPR000432">
    <property type="entry name" value="DNA_mismatch_repair_MutS_C"/>
</dbReference>
<feature type="compositionally biased region" description="Polar residues" evidence="10">
    <location>
        <begin position="1170"/>
        <end position="1179"/>
    </location>
</feature>
<dbReference type="PANTHER" id="PTHR11361">
    <property type="entry name" value="DNA MISMATCH REPAIR PROTEIN MUTS FAMILY MEMBER"/>
    <property type="match status" value="1"/>
</dbReference>
<evidence type="ECO:0000256" key="2">
    <source>
        <dbReference type="ARBA" id="ARBA00022151"/>
    </source>
</evidence>
<dbReference type="Gene3D" id="1.10.1420.10">
    <property type="match status" value="1"/>
</dbReference>
<dbReference type="SMART" id="SM00534">
    <property type="entry name" value="MUTSac"/>
    <property type="match status" value="1"/>
</dbReference>
<proteinExistence type="inferred from homology"/>
<dbReference type="AlphaFoldDB" id="A0AAJ0HTK8"/>
<protein>
    <recommendedName>
        <fullName evidence="2 9">DNA mismatch repair protein MSH3</fullName>
    </recommendedName>
    <alternativeName>
        <fullName evidence="2 9">DNA mismatch repair protein MSH3</fullName>
    </alternativeName>
    <alternativeName>
        <fullName evidence="8">MutS protein homolog 3</fullName>
    </alternativeName>
</protein>
<keyword evidence="13" id="KW-1185">Reference proteome</keyword>
<dbReference type="GO" id="GO:0005634">
    <property type="term" value="C:nucleus"/>
    <property type="evidence" value="ECO:0007669"/>
    <property type="project" value="TreeGrafter"/>
</dbReference>
<comment type="similarity">
    <text evidence="1">Belongs to the DNA mismatch repair MutS family. MSH3 subfamily.</text>
</comment>
<feature type="compositionally biased region" description="Acidic residues" evidence="10">
    <location>
        <begin position="1185"/>
        <end position="1198"/>
    </location>
</feature>
<dbReference type="Gene3D" id="3.40.50.300">
    <property type="entry name" value="P-loop containing nucleotide triphosphate hydrolases"/>
    <property type="match status" value="1"/>
</dbReference>
<feature type="domain" description="DNA mismatch repair proteins mutS family" evidence="11">
    <location>
        <begin position="722"/>
        <end position="738"/>
    </location>
</feature>
<sequence length="1239" mass="137572">MRLDPPSPSTPGGVQYRSTGDLYSRISKSHKGGSQIPTPTILDWESDSDSGPDSLGGDHNTADPSIMLTPQSVRCGDVDSLIHTFTGTGNQDQIADITRILNENKYQRLVELLWRLPAEPQYFLVLKSVTDRSSKSLLVSCLDVEYPNTTVVPYARAHWNEAVGLGMVSRFAIRGEIKAIRACLDNNFYASCAFSAAMTYVHDELNIPFCRNSIRVKYSQPAETMGIDRSTIISLELLQNIRSAKAKTSTLFGVLNSTCTPSGRRLLRSTLLQPSTDKKQINERLAAVEELSTHEELFSELRKNLKGLLHIDIEQVTSWIAQSIPQSRAPLEDGLVISEGRHQIVLPSHEELHNAEKDLTSILMLKEYLGGVKKLHYTLKSAECTSALCDWVRQECSPDNVRPIDDVVINNIEKDAIYSKSPIDIRNNRLWAIKAGANSVLEQARKQFRNQVDDLNAYVDSLNKNFEAHLPGGAELYLDNDRHYCLRFQWTDVEREITEGSTAAGSQRMRDPQHLRQCSIAGIAVVNGVRKKKHYLCQTMELLQKSRGIQLQADIVTMQSDKVVVGLREQLIEQAGPLFEMSDAIAMMDMLCAFTQLSTTQDYVRPVISDTLVLKAARHPIMEIRKSNFVSNDVYSGNQGARFQIVTGGNMSGKSTFIKTVALIQILAQMGCFVPARYAAVPICDRLFTRLSTEDKPESNLGTFGVEMREMNLILRQATKDSMVIIDELGRGTSPQDGVAIALAMSERLINTGPRVFFATHFTKIARVLNSSKWSGSVLNVHLEGQSRTDGDTRQITLPHTIAGGPVKNEDYGIDLARRFFAPRLIRNAEKITQFLREKDSHKRSGPATRVLKQSKLVLAMPDLLKQARDSSMDDSALASYLKRLQIEFTVRMNKVAEDEDIEEQNGDERSAHSPTVPVLEKPDDEEFEAWKKRFDVEEKRVMQINASYTSNRKRPSPDLEREAARKRSKTYDSYMESVSQPLRINRGKLITKQRKAKHSAREFKADGMDDTGSISEPIGESEFEGLQMGLRIANSCEPKDNSHNSYASANGRIEEFARIYSDSTEESLSSSPQPASFQQQHSSGNDTSQQGISDGLHGVKEPNATQQSYRAIPRPTDPGHAFNTSPRVAEMASASKYTVGIPKDTCIVSNDVDSRNDQKADIGTDDSDTGLSEGQTMISLLPDSSDEEPTEYLEGGDESASSKDGSSGTPTAESSNYVSRLDSDRGEPADATSEPQGD</sequence>
<dbReference type="EMBL" id="JAUIQD010000001">
    <property type="protein sequence ID" value="KAK3362382.1"/>
    <property type="molecule type" value="Genomic_DNA"/>
</dbReference>
<dbReference type="InterPro" id="IPR036187">
    <property type="entry name" value="DNA_mismatch_repair_MutS_sf"/>
</dbReference>
<evidence type="ECO:0000256" key="1">
    <source>
        <dbReference type="ARBA" id="ARBA00007094"/>
    </source>
</evidence>
<keyword evidence="4" id="KW-0067">ATP-binding</keyword>
<evidence type="ECO:0000256" key="6">
    <source>
        <dbReference type="ARBA" id="ARBA00023254"/>
    </source>
</evidence>
<dbReference type="SUPFAM" id="SSF48334">
    <property type="entry name" value="DNA repair protein MutS, domain III"/>
    <property type="match status" value="1"/>
</dbReference>
<evidence type="ECO:0000256" key="7">
    <source>
        <dbReference type="ARBA" id="ARBA00025902"/>
    </source>
</evidence>
<reference evidence="12" key="1">
    <citation type="journal article" date="2023" name="Mol. Phylogenet. Evol.">
        <title>Genome-scale phylogeny and comparative genomics of the fungal order Sordariales.</title>
        <authorList>
            <person name="Hensen N."/>
            <person name="Bonometti L."/>
            <person name="Westerberg I."/>
            <person name="Brannstrom I.O."/>
            <person name="Guillou S."/>
            <person name="Cros-Aarteil S."/>
            <person name="Calhoun S."/>
            <person name="Haridas S."/>
            <person name="Kuo A."/>
            <person name="Mondo S."/>
            <person name="Pangilinan J."/>
            <person name="Riley R."/>
            <person name="LaButti K."/>
            <person name="Andreopoulos B."/>
            <person name="Lipzen A."/>
            <person name="Chen C."/>
            <person name="Yan M."/>
            <person name="Daum C."/>
            <person name="Ng V."/>
            <person name="Clum A."/>
            <person name="Steindorff A."/>
            <person name="Ohm R.A."/>
            <person name="Martin F."/>
            <person name="Silar P."/>
            <person name="Natvig D.O."/>
            <person name="Lalanne C."/>
            <person name="Gautier V."/>
            <person name="Ament-Velasquez S.L."/>
            <person name="Kruys A."/>
            <person name="Hutchinson M.I."/>
            <person name="Powell A.J."/>
            <person name="Barry K."/>
            <person name="Miller A.N."/>
            <person name="Grigoriev I.V."/>
            <person name="Debuchy R."/>
            <person name="Gladieux P."/>
            <person name="Hiltunen Thoren M."/>
            <person name="Johannesson H."/>
        </authorList>
    </citation>
    <scope>NUCLEOTIDE SEQUENCE</scope>
    <source>
        <strain evidence="12">CBS 955.72</strain>
    </source>
</reference>
<dbReference type="PANTHER" id="PTHR11361:SF21">
    <property type="entry name" value="MUTS PROTEIN HOMOLOG 4"/>
    <property type="match status" value="1"/>
</dbReference>
<dbReference type="Pfam" id="PF00488">
    <property type="entry name" value="MutS_V"/>
    <property type="match status" value="1"/>
</dbReference>
<keyword evidence="6" id="KW-0469">Meiosis</keyword>
<gene>
    <name evidence="12" type="ORF">B0T25DRAFT_575139</name>
</gene>
<dbReference type="InterPro" id="IPR007696">
    <property type="entry name" value="DNA_mismatch_repair_MutS_core"/>
</dbReference>
<evidence type="ECO:0000256" key="8">
    <source>
        <dbReference type="ARBA" id="ARBA00029792"/>
    </source>
</evidence>
<dbReference type="Pfam" id="PF05192">
    <property type="entry name" value="MutS_III"/>
    <property type="match status" value="1"/>
</dbReference>